<keyword evidence="5" id="KW-1185">Reference proteome</keyword>
<dbReference type="Pfam" id="PF13411">
    <property type="entry name" value="MerR_1"/>
    <property type="match status" value="1"/>
</dbReference>
<dbReference type="PANTHER" id="PTHR30204">
    <property type="entry name" value="REDOX-CYCLING DRUG-SENSING TRANSCRIPTIONAL ACTIVATOR SOXR"/>
    <property type="match status" value="1"/>
</dbReference>
<dbReference type="SUPFAM" id="SSF46955">
    <property type="entry name" value="Putative DNA-binding domain"/>
    <property type="match status" value="1"/>
</dbReference>
<accession>A0ABW4Z350</accession>
<keyword evidence="1" id="KW-0238">DNA-binding</keyword>
<evidence type="ECO:0000259" key="3">
    <source>
        <dbReference type="PROSITE" id="PS50937"/>
    </source>
</evidence>
<sequence length="293" mass="32699">MSRREESFAVEKSPDAFRTISEVAEELDLPQHVLRFWETKFPQIRPLKRGGGRRYYRPDDVELLRGIRHLLYGEGYTIRGVQRILKEEGPRYVQALLREAMGEGAAEDGDARPAPEGRTSALGGFFGLLPGRRGGAAAPERESEPAPRRPARRRDPEDEPNFLDMPLLPDMEPQRAESRHSEPRHVEPRFDPPEDAEDFDPPAGAPEPDGPVFPFRGVGGEPGHPASAPRHAGEPFAAPPFDEDEPPARLTAFRPVQGPEDGLSEEQLAQLRAALVDLQECYRLLLEARRGES</sequence>
<protein>
    <submittedName>
        <fullName evidence="4">MerR family transcriptional regulator</fullName>
    </submittedName>
</protein>
<dbReference type="InterPro" id="IPR000551">
    <property type="entry name" value="MerR-type_HTH_dom"/>
</dbReference>
<organism evidence="4 5">
    <name type="scientific">Ancylobacter oerskovii</name>
    <dbReference type="NCBI Taxonomy" id="459519"/>
    <lineage>
        <taxon>Bacteria</taxon>
        <taxon>Pseudomonadati</taxon>
        <taxon>Pseudomonadota</taxon>
        <taxon>Alphaproteobacteria</taxon>
        <taxon>Hyphomicrobiales</taxon>
        <taxon>Xanthobacteraceae</taxon>
        <taxon>Ancylobacter</taxon>
    </lineage>
</organism>
<reference evidence="5" key="1">
    <citation type="journal article" date="2019" name="Int. J. Syst. Evol. Microbiol.">
        <title>The Global Catalogue of Microorganisms (GCM) 10K type strain sequencing project: providing services to taxonomists for standard genome sequencing and annotation.</title>
        <authorList>
            <consortium name="The Broad Institute Genomics Platform"/>
            <consortium name="The Broad Institute Genome Sequencing Center for Infectious Disease"/>
            <person name="Wu L."/>
            <person name="Ma J."/>
        </authorList>
    </citation>
    <scope>NUCLEOTIDE SEQUENCE [LARGE SCALE GENOMIC DNA]</scope>
    <source>
        <strain evidence="5">CCM 7435</strain>
    </source>
</reference>
<dbReference type="PANTHER" id="PTHR30204:SF15">
    <property type="entry name" value="BLL5018 PROTEIN"/>
    <property type="match status" value="1"/>
</dbReference>
<dbReference type="CDD" id="cd04765">
    <property type="entry name" value="HTH_MlrA-like_sg2"/>
    <property type="match status" value="1"/>
</dbReference>
<dbReference type="Proteomes" id="UP001597299">
    <property type="component" value="Unassembled WGS sequence"/>
</dbReference>
<feature type="compositionally biased region" description="Basic and acidic residues" evidence="2">
    <location>
        <begin position="172"/>
        <end position="192"/>
    </location>
</feature>
<dbReference type="SMART" id="SM00422">
    <property type="entry name" value="HTH_MERR"/>
    <property type="match status" value="1"/>
</dbReference>
<name>A0ABW4Z350_9HYPH</name>
<evidence type="ECO:0000256" key="1">
    <source>
        <dbReference type="ARBA" id="ARBA00023125"/>
    </source>
</evidence>
<dbReference type="EMBL" id="JBHUHD010000001">
    <property type="protein sequence ID" value="MFD2143015.1"/>
    <property type="molecule type" value="Genomic_DNA"/>
</dbReference>
<feature type="region of interest" description="Disordered" evidence="2">
    <location>
        <begin position="104"/>
        <end position="248"/>
    </location>
</feature>
<feature type="domain" description="HTH merR-type" evidence="3">
    <location>
        <begin position="19"/>
        <end position="87"/>
    </location>
</feature>
<evidence type="ECO:0000256" key="2">
    <source>
        <dbReference type="SAM" id="MobiDB-lite"/>
    </source>
</evidence>
<feature type="compositionally biased region" description="Low complexity" evidence="2">
    <location>
        <begin position="116"/>
        <end position="138"/>
    </location>
</feature>
<dbReference type="Gene3D" id="1.10.1660.10">
    <property type="match status" value="1"/>
</dbReference>
<evidence type="ECO:0000313" key="4">
    <source>
        <dbReference type="EMBL" id="MFD2143015.1"/>
    </source>
</evidence>
<dbReference type="InterPro" id="IPR047057">
    <property type="entry name" value="MerR_fam"/>
</dbReference>
<comment type="caution">
    <text evidence="4">The sequence shown here is derived from an EMBL/GenBank/DDBJ whole genome shotgun (WGS) entry which is preliminary data.</text>
</comment>
<dbReference type="InterPro" id="IPR009061">
    <property type="entry name" value="DNA-bd_dom_put_sf"/>
</dbReference>
<evidence type="ECO:0000313" key="5">
    <source>
        <dbReference type="Proteomes" id="UP001597299"/>
    </source>
</evidence>
<gene>
    <name evidence="4" type="ORF">ACFSNC_21620</name>
</gene>
<proteinExistence type="predicted"/>
<dbReference type="PROSITE" id="PS50937">
    <property type="entry name" value="HTH_MERR_2"/>
    <property type="match status" value="1"/>
</dbReference>